<dbReference type="PANTHER" id="PTHR11802:SF201">
    <property type="entry name" value="CARBOXYPEPTIDASE"/>
    <property type="match status" value="1"/>
</dbReference>
<evidence type="ECO:0000313" key="5">
    <source>
        <dbReference type="Proteomes" id="UP000355283"/>
    </source>
</evidence>
<dbReference type="OrthoDB" id="443318at2759"/>
<dbReference type="InterPro" id="IPR001563">
    <property type="entry name" value="Peptidase_S10"/>
</dbReference>
<reference evidence="4 5" key="1">
    <citation type="submission" date="2019-01" db="EMBL/GenBank/DDBJ databases">
        <title>Nuclear Genome Assembly of the Microalgal Biofuel strain Nannochloropsis salina CCMP1776.</title>
        <authorList>
            <person name="Hovde B."/>
        </authorList>
    </citation>
    <scope>NUCLEOTIDE SEQUENCE [LARGE SCALE GENOMIC DNA]</scope>
    <source>
        <strain evidence="4 5">CCMP1776</strain>
    </source>
</reference>
<evidence type="ECO:0000256" key="3">
    <source>
        <dbReference type="SAM" id="SignalP"/>
    </source>
</evidence>
<dbReference type="GO" id="GO:0004185">
    <property type="term" value="F:serine-type carboxypeptidase activity"/>
    <property type="evidence" value="ECO:0007669"/>
    <property type="project" value="InterPro"/>
</dbReference>
<dbReference type="PRINTS" id="PR00724">
    <property type="entry name" value="CRBOXYPTASEC"/>
</dbReference>
<feature type="chain" id="PRO_5020025275" description="Carboxypeptidase" evidence="3">
    <location>
        <begin position="21"/>
        <end position="537"/>
    </location>
</feature>
<dbReference type="AlphaFoldDB" id="A0A4D9DA03"/>
<dbReference type="InterPro" id="IPR033124">
    <property type="entry name" value="Ser_caboxypep_his_AS"/>
</dbReference>
<gene>
    <name evidence="4" type="ORF">NSK_002493</name>
</gene>
<evidence type="ECO:0000256" key="2">
    <source>
        <dbReference type="SAM" id="MobiDB-lite"/>
    </source>
</evidence>
<dbReference type="Proteomes" id="UP000355283">
    <property type="component" value="Unassembled WGS sequence"/>
</dbReference>
<name>A0A4D9DA03_9STRA</name>
<dbReference type="PROSITE" id="PS00560">
    <property type="entry name" value="CARBOXYPEPT_SER_HIS"/>
    <property type="match status" value="1"/>
</dbReference>
<dbReference type="PANTHER" id="PTHR11802">
    <property type="entry name" value="SERINE PROTEASE FAMILY S10 SERINE CARBOXYPEPTIDASE"/>
    <property type="match status" value="1"/>
</dbReference>
<evidence type="ECO:0000256" key="1">
    <source>
        <dbReference type="ARBA" id="ARBA00009431"/>
    </source>
</evidence>
<feature type="compositionally biased region" description="Basic and acidic residues" evidence="2">
    <location>
        <begin position="498"/>
        <end position="523"/>
    </location>
</feature>
<comment type="caution">
    <text evidence="4">The sequence shown here is derived from an EMBL/GenBank/DDBJ whole genome shotgun (WGS) entry which is preliminary data.</text>
</comment>
<proteinExistence type="inferred from homology"/>
<protein>
    <recommendedName>
        <fullName evidence="6">Carboxypeptidase</fullName>
    </recommendedName>
</protein>
<dbReference type="Gene3D" id="3.40.50.1820">
    <property type="entry name" value="alpha/beta hydrolase"/>
    <property type="match status" value="1"/>
</dbReference>
<dbReference type="InterPro" id="IPR029058">
    <property type="entry name" value="AB_hydrolase_fold"/>
</dbReference>
<feature type="signal peptide" evidence="3">
    <location>
        <begin position="1"/>
        <end position="20"/>
    </location>
</feature>
<feature type="region of interest" description="Disordered" evidence="2">
    <location>
        <begin position="490"/>
        <end position="523"/>
    </location>
</feature>
<keyword evidence="3" id="KW-0732">Signal</keyword>
<sequence length="537" mass="60113">MPTFLPQLLTVFALTSGVNAGRNVNYLQAALDDEITDLPGLEYMPAFRHFSGYIDIPGIAPNATKHVHYHFIESESAPEKDPVVWWTNGGPGCSGLLGLFTEQGPFKPNAEGILEQNAYRWNKVANMLFVEQPVGVGFSFSDDPMHDYELGDRQAAKDNYEFILRFFQKFPQYLSNEFVISSESWGGHYIPTLSVEIVRQQGRPGASPKLNFVGFLVGNPYTSWVNNHQATVKALVGHSLVSYPTAAAWERQCAHIRVAPEYLLTDCIELEARMNVEMAEINPYALSYPVCLDTVPNVRLSKRGRAQRTWLLHHASPPEVRERMAQVGVGIIDIADYEPCEDNYLVKYLNQEAVKVAMHVDPGIEWKECSSVLNYDLRDFFVPMEPLYKLLLGGKYGLKMLVYSGDDDSVCGTWGTQKWMHGLGQRVLRPWVPWRDDEGQVAGFVTQFGGNLTLATVAGAGHEVPTYTPDTALKLFMLFLDGTWFDPNAFSPSEQGEEEKRMGLKGAGGKEKKEEMAAKGNEREVSQVAVKNLLRVM</sequence>
<organism evidence="4 5">
    <name type="scientific">Nannochloropsis salina CCMP1776</name>
    <dbReference type="NCBI Taxonomy" id="1027361"/>
    <lineage>
        <taxon>Eukaryota</taxon>
        <taxon>Sar</taxon>
        <taxon>Stramenopiles</taxon>
        <taxon>Ochrophyta</taxon>
        <taxon>Eustigmatophyceae</taxon>
        <taxon>Eustigmatales</taxon>
        <taxon>Monodopsidaceae</taxon>
        <taxon>Microchloropsis</taxon>
        <taxon>Microchloropsis salina</taxon>
    </lineage>
</organism>
<evidence type="ECO:0000313" key="4">
    <source>
        <dbReference type="EMBL" id="TFJ86285.1"/>
    </source>
</evidence>
<dbReference type="SUPFAM" id="SSF53474">
    <property type="entry name" value="alpha/beta-Hydrolases"/>
    <property type="match status" value="1"/>
</dbReference>
<accession>A0A4D9DA03</accession>
<dbReference type="Pfam" id="PF00450">
    <property type="entry name" value="Peptidase_S10"/>
    <property type="match status" value="1"/>
</dbReference>
<keyword evidence="5" id="KW-1185">Reference proteome</keyword>
<evidence type="ECO:0008006" key="6">
    <source>
        <dbReference type="Google" id="ProtNLM"/>
    </source>
</evidence>
<dbReference type="GO" id="GO:0006508">
    <property type="term" value="P:proteolysis"/>
    <property type="evidence" value="ECO:0007669"/>
    <property type="project" value="InterPro"/>
</dbReference>
<comment type="similarity">
    <text evidence="1">Belongs to the peptidase S10 family.</text>
</comment>
<dbReference type="EMBL" id="SDOX01000009">
    <property type="protein sequence ID" value="TFJ86285.1"/>
    <property type="molecule type" value="Genomic_DNA"/>
</dbReference>